<keyword evidence="3" id="KW-0731">Sigma factor</keyword>
<comment type="caution">
    <text evidence="9">The sequence shown here is derived from an EMBL/GenBank/DDBJ whole genome shotgun (WGS) entry which is preliminary data.</text>
</comment>
<dbReference type="InterPro" id="IPR013325">
    <property type="entry name" value="RNA_pol_sigma_r2"/>
</dbReference>
<feature type="domain" description="DUF6596" evidence="8">
    <location>
        <begin position="225"/>
        <end position="299"/>
    </location>
</feature>
<dbReference type="PANTHER" id="PTHR47756">
    <property type="entry name" value="BLL6612 PROTEIN-RELATED"/>
    <property type="match status" value="1"/>
</dbReference>
<evidence type="ECO:0000256" key="5">
    <source>
        <dbReference type="SAM" id="MobiDB-lite"/>
    </source>
</evidence>
<dbReference type="Pfam" id="PF08281">
    <property type="entry name" value="Sigma70_r4_2"/>
    <property type="match status" value="1"/>
</dbReference>
<dbReference type="NCBIfam" id="TIGR02937">
    <property type="entry name" value="sigma70-ECF"/>
    <property type="match status" value="1"/>
</dbReference>
<evidence type="ECO:0000313" key="9">
    <source>
        <dbReference type="EMBL" id="MFC0673232.1"/>
    </source>
</evidence>
<dbReference type="Proteomes" id="UP001589793">
    <property type="component" value="Unassembled WGS sequence"/>
</dbReference>
<feature type="region of interest" description="Disordered" evidence="5">
    <location>
        <begin position="429"/>
        <end position="449"/>
    </location>
</feature>
<evidence type="ECO:0000256" key="3">
    <source>
        <dbReference type="ARBA" id="ARBA00023082"/>
    </source>
</evidence>
<keyword evidence="4" id="KW-0804">Transcription</keyword>
<dbReference type="RefSeq" id="WP_376978639.1">
    <property type="nucleotide sequence ID" value="NZ_JBHLSV010000004.1"/>
</dbReference>
<dbReference type="Gene3D" id="1.10.10.10">
    <property type="entry name" value="Winged helix-like DNA-binding domain superfamily/Winged helix DNA-binding domain"/>
    <property type="match status" value="1"/>
</dbReference>
<sequence>MRTSSDTAGGGPEQAAARRRAAAAEAVAAAHRAHWGRVLAATLAVSRDLDLAEDCVQEAMVEALSAWAGSGIPANPGGWLTTTARRRALDAMRRAQTLRRKLPLLVWDPPPEPSAPPAGLADEEHAVVLDEQLRLIFLAAHPALNPPSRIVLTLRLVGGLSTAQIAAAFLVPEPTMAARLTRAKKRIQLSRIPCRVPNAEELPARLSDVLDIVSILLLAGERDGGEEVLAAGARILEILRELVPGQTEVTGLLAQALLLQARSATRHDDAGRPVALAEQDRSRWDRELVARADRLVLRALAAGGRGPYLLQGAIAAAVAVPERHEDVDWDEVVALYDALLAHWPTAIVRLARLVALAEARGPGSALAGVDQLATDLAEHRPFHVIRAELLTRVGRHEEAAQALRTALACRGAEGEDALLRERLGAAGVQPRTTGRLAAASSRRTGDPHP</sequence>
<dbReference type="InterPro" id="IPR036388">
    <property type="entry name" value="WH-like_DNA-bd_sf"/>
</dbReference>
<dbReference type="InterPro" id="IPR013249">
    <property type="entry name" value="RNA_pol_sigma70_r4_t2"/>
</dbReference>
<dbReference type="Pfam" id="PF04542">
    <property type="entry name" value="Sigma70_r2"/>
    <property type="match status" value="1"/>
</dbReference>
<comment type="similarity">
    <text evidence="1">Belongs to the sigma-70 factor family. ECF subfamily.</text>
</comment>
<gene>
    <name evidence="9" type="ORF">ACFFF6_04595</name>
</gene>
<dbReference type="Gene3D" id="1.10.1740.10">
    <property type="match status" value="1"/>
</dbReference>
<reference evidence="9 10" key="1">
    <citation type="submission" date="2024-09" db="EMBL/GenBank/DDBJ databases">
        <authorList>
            <person name="Sun Q."/>
            <person name="Mori K."/>
        </authorList>
    </citation>
    <scope>NUCLEOTIDE SEQUENCE [LARGE SCALE GENOMIC DNA]</scope>
    <source>
        <strain evidence="9 10">CICC 10874</strain>
    </source>
</reference>
<protein>
    <submittedName>
        <fullName evidence="9">RNA polymerase sigma factor</fullName>
    </submittedName>
</protein>
<name>A0ABV6R8D3_9MICO</name>
<dbReference type="InterPro" id="IPR046531">
    <property type="entry name" value="DUF6596"/>
</dbReference>
<evidence type="ECO:0000259" key="8">
    <source>
        <dbReference type="Pfam" id="PF20239"/>
    </source>
</evidence>
<proteinExistence type="inferred from homology"/>
<accession>A0ABV6R8D3</accession>
<evidence type="ECO:0000259" key="6">
    <source>
        <dbReference type="Pfam" id="PF04542"/>
    </source>
</evidence>
<dbReference type="SUPFAM" id="SSF88946">
    <property type="entry name" value="Sigma2 domain of RNA polymerase sigma factors"/>
    <property type="match status" value="1"/>
</dbReference>
<feature type="domain" description="RNA polymerase sigma-70 region 2" evidence="6">
    <location>
        <begin position="34"/>
        <end position="96"/>
    </location>
</feature>
<dbReference type="EMBL" id="JBHLSV010000004">
    <property type="protein sequence ID" value="MFC0673232.1"/>
    <property type="molecule type" value="Genomic_DNA"/>
</dbReference>
<keyword evidence="10" id="KW-1185">Reference proteome</keyword>
<evidence type="ECO:0000256" key="1">
    <source>
        <dbReference type="ARBA" id="ARBA00010641"/>
    </source>
</evidence>
<keyword evidence="2" id="KW-0805">Transcription regulation</keyword>
<dbReference type="PANTHER" id="PTHR47756:SF2">
    <property type="entry name" value="BLL6612 PROTEIN"/>
    <property type="match status" value="1"/>
</dbReference>
<dbReference type="InterPro" id="IPR014284">
    <property type="entry name" value="RNA_pol_sigma-70_dom"/>
</dbReference>
<dbReference type="Pfam" id="PF20239">
    <property type="entry name" value="DUF6596"/>
    <property type="match status" value="1"/>
</dbReference>
<dbReference type="InterPro" id="IPR007627">
    <property type="entry name" value="RNA_pol_sigma70_r2"/>
</dbReference>
<dbReference type="SUPFAM" id="SSF88659">
    <property type="entry name" value="Sigma3 and sigma4 domains of RNA polymerase sigma factors"/>
    <property type="match status" value="1"/>
</dbReference>
<feature type="domain" description="RNA polymerase sigma factor 70 region 4 type 2" evidence="7">
    <location>
        <begin position="135"/>
        <end position="187"/>
    </location>
</feature>
<evidence type="ECO:0000313" key="10">
    <source>
        <dbReference type="Proteomes" id="UP001589793"/>
    </source>
</evidence>
<evidence type="ECO:0000256" key="4">
    <source>
        <dbReference type="ARBA" id="ARBA00023163"/>
    </source>
</evidence>
<organism evidence="9 10">
    <name type="scientific">Brachybacterium hainanense</name>
    <dbReference type="NCBI Taxonomy" id="1541174"/>
    <lineage>
        <taxon>Bacteria</taxon>
        <taxon>Bacillati</taxon>
        <taxon>Actinomycetota</taxon>
        <taxon>Actinomycetes</taxon>
        <taxon>Micrococcales</taxon>
        <taxon>Dermabacteraceae</taxon>
        <taxon>Brachybacterium</taxon>
    </lineage>
</organism>
<evidence type="ECO:0000256" key="2">
    <source>
        <dbReference type="ARBA" id="ARBA00023015"/>
    </source>
</evidence>
<evidence type="ECO:0000259" key="7">
    <source>
        <dbReference type="Pfam" id="PF08281"/>
    </source>
</evidence>
<dbReference type="InterPro" id="IPR013324">
    <property type="entry name" value="RNA_pol_sigma_r3/r4-like"/>
</dbReference>